<accession>A0A1Y0EN43</accession>
<evidence type="ECO:0000313" key="2">
    <source>
        <dbReference type="EMBL" id="ARU05017.1"/>
    </source>
</evidence>
<protein>
    <recommendedName>
        <fullName evidence="4">ABC transporter permease</fullName>
    </recommendedName>
</protein>
<dbReference type="GO" id="GO:0043190">
    <property type="term" value="C:ATP-binding cassette (ABC) transporter complex"/>
    <property type="evidence" value="ECO:0007669"/>
    <property type="project" value="InterPro"/>
</dbReference>
<reference evidence="2 3" key="1">
    <citation type="submission" date="2017-05" db="EMBL/GenBank/DDBJ databases">
        <authorList>
            <person name="Song R."/>
            <person name="Chenine A.L."/>
            <person name="Ruprecht R.M."/>
        </authorList>
    </citation>
    <scope>NUCLEOTIDE SEQUENCE [LARGE SCALE GENOMIC DNA]</scope>
    <source>
        <strain evidence="2 3">DSM 26136</strain>
    </source>
</reference>
<name>A0A1Y0EN43_9BURK</name>
<evidence type="ECO:0000313" key="3">
    <source>
        <dbReference type="Proteomes" id="UP000196138"/>
    </source>
</evidence>
<feature type="transmembrane region" description="Helical" evidence="1">
    <location>
        <begin position="211"/>
        <end position="232"/>
    </location>
</feature>
<dbReference type="RefSeq" id="WP_087280725.1">
    <property type="nucleotide sequence ID" value="NZ_CP021455.1"/>
</dbReference>
<proteinExistence type="predicted"/>
<organism evidence="2 3">
    <name type="scientific">Comamonas serinivorans</name>
    <dbReference type="NCBI Taxonomy" id="1082851"/>
    <lineage>
        <taxon>Bacteria</taxon>
        <taxon>Pseudomonadati</taxon>
        <taxon>Pseudomonadota</taxon>
        <taxon>Betaproteobacteria</taxon>
        <taxon>Burkholderiales</taxon>
        <taxon>Comamonadaceae</taxon>
        <taxon>Comamonas</taxon>
    </lineage>
</organism>
<feature type="transmembrane region" description="Helical" evidence="1">
    <location>
        <begin position="163"/>
        <end position="191"/>
    </location>
</feature>
<dbReference type="KEGG" id="cser:CCO03_10260"/>
<feature type="transmembrane region" description="Helical" evidence="1">
    <location>
        <begin position="253"/>
        <end position="272"/>
    </location>
</feature>
<dbReference type="EMBL" id="CP021455">
    <property type="protein sequence ID" value="ARU05017.1"/>
    <property type="molecule type" value="Genomic_DNA"/>
</dbReference>
<dbReference type="AlphaFoldDB" id="A0A1Y0EN43"/>
<keyword evidence="3" id="KW-1185">Reference proteome</keyword>
<keyword evidence="1" id="KW-1133">Transmembrane helix</keyword>
<dbReference type="InterPro" id="IPR030802">
    <property type="entry name" value="Permease_MalE"/>
</dbReference>
<feature type="transmembrane region" description="Helical" evidence="1">
    <location>
        <begin position="110"/>
        <end position="129"/>
    </location>
</feature>
<sequence length="273" mass="29955">MHGAPPPSLLARLYRALVERGQALVRWARNWWGLLFIGAQVIVLALSPSSYNAGSNRRVIKQIYLATAPGLRSFTLLMALFNVVIIRILVTTASSYGLSGYALNVVVRTLVLELIPLTAALFVAIQYSVPGGNELFKTRRARLQSGERVNPHHLLGLEVLPRVLAGVFAVSFLGLLSALISLVLAYLIIYGPNHWGMLPYTRVVGQIFNPPTSLIFVLKTWLFALIVAVLPVGAAMQDWPRGTSRTSVELQGLVRMLALLLVVEVVSLIGNYY</sequence>
<gene>
    <name evidence="2" type="ORF">CCO03_10260</name>
</gene>
<keyword evidence="1" id="KW-0472">Membrane</keyword>
<dbReference type="Pfam" id="PF02405">
    <property type="entry name" value="MlaE"/>
    <property type="match status" value="1"/>
</dbReference>
<evidence type="ECO:0008006" key="4">
    <source>
        <dbReference type="Google" id="ProtNLM"/>
    </source>
</evidence>
<dbReference type="OrthoDB" id="8903628at2"/>
<dbReference type="Proteomes" id="UP000196138">
    <property type="component" value="Chromosome"/>
</dbReference>
<feature type="transmembrane region" description="Helical" evidence="1">
    <location>
        <begin position="31"/>
        <end position="51"/>
    </location>
</feature>
<evidence type="ECO:0000256" key="1">
    <source>
        <dbReference type="SAM" id="Phobius"/>
    </source>
</evidence>
<feature type="transmembrane region" description="Helical" evidence="1">
    <location>
        <begin position="63"/>
        <end position="90"/>
    </location>
</feature>
<keyword evidence="1" id="KW-0812">Transmembrane</keyword>